<gene>
    <name evidence="2" type="ORF">B5807_01463</name>
</gene>
<organism evidence="2 3">
    <name type="scientific">Epicoccum nigrum</name>
    <name type="common">Soil fungus</name>
    <name type="synonym">Epicoccum purpurascens</name>
    <dbReference type="NCBI Taxonomy" id="105696"/>
    <lineage>
        <taxon>Eukaryota</taxon>
        <taxon>Fungi</taxon>
        <taxon>Dikarya</taxon>
        <taxon>Ascomycota</taxon>
        <taxon>Pezizomycotina</taxon>
        <taxon>Dothideomycetes</taxon>
        <taxon>Pleosporomycetidae</taxon>
        <taxon>Pleosporales</taxon>
        <taxon>Pleosporineae</taxon>
        <taxon>Didymellaceae</taxon>
        <taxon>Epicoccum</taxon>
    </lineage>
</organism>
<dbReference type="EMBL" id="KZ107838">
    <property type="protein sequence ID" value="OSS55008.1"/>
    <property type="molecule type" value="Genomic_DNA"/>
</dbReference>
<dbReference type="Proteomes" id="UP000193240">
    <property type="component" value="Unassembled WGS sequence"/>
</dbReference>
<evidence type="ECO:0000256" key="1">
    <source>
        <dbReference type="SAM" id="MobiDB-lite"/>
    </source>
</evidence>
<evidence type="ECO:0000313" key="3">
    <source>
        <dbReference type="Proteomes" id="UP000193240"/>
    </source>
</evidence>
<proteinExistence type="predicted"/>
<feature type="region of interest" description="Disordered" evidence="1">
    <location>
        <begin position="60"/>
        <end position="94"/>
    </location>
</feature>
<keyword evidence="3" id="KW-1185">Reference proteome</keyword>
<reference evidence="2 3" key="1">
    <citation type="journal article" date="2017" name="Genome Announc.">
        <title>Genome sequence of the saprophytic ascomycete Epicoccum nigrum ICMP 19927 strain isolated from New Zealand.</title>
        <authorList>
            <person name="Fokin M."/>
            <person name="Fleetwood D."/>
            <person name="Weir B.S."/>
            <person name="Villas-Boas S.G."/>
        </authorList>
    </citation>
    <scope>NUCLEOTIDE SEQUENCE [LARGE SCALE GENOMIC DNA]</scope>
    <source>
        <strain evidence="2 3">ICMP 19927</strain>
    </source>
</reference>
<feature type="compositionally biased region" description="Acidic residues" evidence="1">
    <location>
        <begin position="60"/>
        <end position="82"/>
    </location>
</feature>
<name>A0A1Y2MIB4_EPING</name>
<dbReference type="AlphaFoldDB" id="A0A1Y2MIB4"/>
<protein>
    <submittedName>
        <fullName evidence="2">Uncharacterized protein</fullName>
    </submittedName>
</protein>
<dbReference type="InParanoid" id="A0A1Y2MIB4"/>
<evidence type="ECO:0000313" key="2">
    <source>
        <dbReference type="EMBL" id="OSS55008.1"/>
    </source>
</evidence>
<sequence>MPTTATPRPRTGPADWRAPAPVAVAGATLPDAEPDAAERVALPEGVFVPEMAVTEAELDAEAAEAEDADADADADAEADAETPELTAPQSGLVLRVTPAPLQRVEAKSMVAGHHISHTPVNSFSGTYS</sequence>
<accession>A0A1Y2MIB4</accession>